<organism evidence="2 3">
    <name type="scientific">Pleurodeles waltl</name>
    <name type="common">Iberian ribbed newt</name>
    <dbReference type="NCBI Taxonomy" id="8319"/>
    <lineage>
        <taxon>Eukaryota</taxon>
        <taxon>Metazoa</taxon>
        <taxon>Chordata</taxon>
        <taxon>Craniata</taxon>
        <taxon>Vertebrata</taxon>
        <taxon>Euteleostomi</taxon>
        <taxon>Amphibia</taxon>
        <taxon>Batrachia</taxon>
        <taxon>Caudata</taxon>
        <taxon>Salamandroidea</taxon>
        <taxon>Salamandridae</taxon>
        <taxon>Pleurodelinae</taxon>
        <taxon>Pleurodeles</taxon>
    </lineage>
</organism>
<dbReference type="EMBL" id="JANPWB010000006">
    <property type="protein sequence ID" value="KAJ1178151.1"/>
    <property type="molecule type" value="Genomic_DNA"/>
</dbReference>
<sequence length="94" mass="10806">MCTLKKALRITMWEEVNPELNFHSFLREYRVTPHCTTKQALLSFMLTGTRRHTMPPVPVGNHLNTARADSNETERDKRPGKQEETCVDLAPTNP</sequence>
<accession>A0AAV7TPP1</accession>
<protein>
    <submittedName>
        <fullName evidence="2">Uncharacterized protein</fullName>
    </submittedName>
</protein>
<feature type="compositionally biased region" description="Basic and acidic residues" evidence="1">
    <location>
        <begin position="69"/>
        <end position="84"/>
    </location>
</feature>
<comment type="caution">
    <text evidence="2">The sequence shown here is derived from an EMBL/GenBank/DDBJ whole genome shotgun (WGS) entry which is preliminary data.</text>
</comment>
<keyword evidence="3" id="KW-1185">Reference proteome</keyword>
<name>A0AAV7TPP1_PLEWA</name>
<dbReference type="AlphaFoldDB" id="A0AAV7TPP1"/>
<reference evidence="2" key="1">
    <citation type="journal article" date="2022" name="bioRxiv">
        <title>Sequencing and chromosome-scale assembly of the giantPleurodeles waltlgenome.</title>
        <authorList>
            <person name="Brown T."/>
            <person name="Elewa A."/>
            <person name="Iarovenko S."/>
            <person name="Subramanian E."/>
            <person name="Araus A.J."/>
            <person name="Petzold A."/>
            <person name="Susuki M."/>
            <person name="Suzuki K.-i.T."/>
            <person name="Hayashi T."/>
            <person name="Toyoda A."/>
            <person name="Oliveira C."/>
            <person name="Osipova E."/>
            <person name="Leigh N.D."/>
            <person name="Simon A."/>
            <person name="Yun M.H."/>
        </authorList>
    </citation>
    <scope>NUCLEOTIDE SEQUENCE</scope>
    <source>
        <strain evidence="2">20211129_DDA</strain>
        <tissue evidence="2">Liver</tissue>
    </source>
</reference>
<evidence type="ECO:0000256" key="1">
    <source>
        <dbReference type="SAM" id="MobiDB-lite"/>
    </source>
</evidence>
<dbReference type="Proteomes" id="UP001066276">
    <property type="component" value="Chromosome 3_2"/>
</dbReference>
<evidence type="ECO:0000313" key="3">
    <source>
        <dbReference type="Proteomes" id="UP001066276"/>
    </source>
</evidence>
<feature type="region of interest" description="Disordered" evidence="1">
    <location>
        <begin position="54"/>
        <end position="94"/>
    </location>
</feature>
<gene>
    <name evidence="2" type="ORF">NDU88_003398</name>
</gene>
<proteinExistence type="predicted"/>
<evidence type="ECO:0000313" key="2">
    <source>
        <dbReference type="EMBL" id="KAJ1178151.1"/>
    </source>
</evidence>